<evidence type="ECO:0000313" key="1">
    <source>
        <dbReference type="EMBL" id="QDU66497.1"/>
    </source>
</evidence>
<protein>
    <recommendedName>
        <fullName evidence="3">Transposase DDE domain-containing protein</fullName>
    </recommendedName>
</protein>
<dbReference type="Proteomes" id="UP000316921">
    <property type="component" value="Chromosome"/>
</dbReference>
<gene>
    <name evidence="1" type="ORF">Pla133_15710</name>
</gene>
<dbReference type="EMBL" id="CP036287">
    <property type="protein sequence ID" value="QDU66497.1"/>
    <property type="molecule type" value="Genomic_DNA"/>
</dbReference>
<accession>A0A518BHN9</accession>
<evidence type="ECO:0000313" key="2">
    <source>
        <dbReference type="Proteomes" id="UP000316921"/>
    </source>
</evidence>
<keyword evidence="2" id="KW-1185">Reference proteome</keyword>
<sequence>MAQTGQAYDILHRAGNCHDTRGALEFMLELQDRQREPGFVGALELRIDGAHYSDATCSSLHGTGIEFPVSVPFERISELEAIVKDRRL</sequence>
<dbReference type="RefSeq" id="WP_419192223.1">
    <property type="nucleotide sequence ID" value="NZ_CP036296.1"/>
</dbReference>
<dbReference type="KEGG" id="pbap:Pla133_15710"/>
<reference evidence="1 2" key="1">
    <citation type="submission" date="2019-02" db="EMBL/GenBank/DDBJ databases">
        <title>Deep-cultivation of Planctomycetes and their phenomic and genomic characterization uncovers novel biology.</title>
        <authorList>
            <person name="Wiegand S."/>
            <person name="Jogler M."/>
            <person name="Boedeker C."/>
            <person name="Pinto D."/>
            <person name="Vollmers J."/>
            <person name="Rivas-Marin E."/>
            <person name="Kohn T."/>
            <person name="Peeters S.H."/>
            <person name="Heuer A."/>
            <person name="Rast P."/>
            <person name="Oberbeckmann S."/>
            <person name="Bunk B."/>
            <person name="Jeske O."/>
            <person name="Meyerdierks A."/>
            <person name="Storesund J.E."/>
            <person name="Kallscheuer N."/>
            <person name="Luecker S."/>
            <person name="Lage O.M."/>
            <person name="Pohl T."/>
            <person name="Merkel B.J."/>
            <person name="Hornburger P."/>
            <person name="Mueller R.-W."/>
            <person name="Bruemmer F."/>
            <person name="Labrenz M."/>
            <person name="Spormann A.M."/>
            <person name="Op den Camp H."/>
            <person name="Overmann J."/>
            <person name="Amann R."/>
            <person name="Jetten M.S.M."/>
            <person name="Mascher T."/>
            <person name="Medema M.H."/>
            <person name="Devos D.P."/>
            <person name="Kaster A.-K."/>
            <person name="Ovreas L."/>
            <person name="Rohde M."/>
            <person name="Galperin M.Y."/>
            <person name="Jogler C."/>
        </authorList>
    </citation>
    <scope>NUCLEOTIDE SEQUENCE [LARGE SCALE GENOMIC DNA]</scope>
    <source>
        <strain evidence="1 2">Pla133</strain>
    </source>
</reference>
<name>A0A518BHN9_9BACT</name>
<evidence type="ECO:0008006" key="3">
    <source>
        <dbReference type="Google" id="ProtNLM"/>
    </source>
</evidence>
<organism evidence="1 2">
    <name type="scientific">Engelhardtia mirabilis</name>
    <dbReference type="NCBI Taxonomy" id="2528011"/>
    <lineage>
        <taxon>Bacteria</taxon>
        <taxon>Pseudomonadati</taxon>
        <taxon>Planctomycetota</taxon>
        <taxon>Planctomycetia</taxon>
        <taxon>Planctomycetia incertae sedis</taxon>
        <taxon>Engelhardtia</taxon>
    </lineage>
</organism>
<proteinExistence type="predicted"/>
<dbReference type="AlphaFoldDB" id="A0A518BHN9"/>